<reference evidence="7 8" key="1">
    <citation type="submission" date="2016-10" db="EMBL/GenBank/DDBJ databases">
        <authorList>
            <person name="de Groot N.N."/>
        </authorList>
    </citation>
    <scope>NUCLEOTIDE SEQUENCE [LARGE SCALE GENOMIC DNA]</scope>
    <source>
        <strain evidence="7 8">DSM 100674</strain>
    </source>
</reference>
<dbReference type="GO" id="GO:0046872">
    <property type="term" value="F:metal ion binding"/>
    <property type="evidence" value="ECO:0007669"/>
    <property type="project" value="UniProtKB-KW"/>
</dbReference>
<keyword evidence="8" id="KW-1185">Reference proteome</keyword>
<dbReference type="Pfam" id="PF03480">
    <property type="entry name" value="DctP"/>
    <property type="match status" value="1"/>
</dbReference>
<feature type="binding site" evidence="5">
    <location>
        <position position="231"/>
    </location>
    <ligand>
        <name>substrate</name>
    </ligand>
</feature>
<proteinExistence type="predicted"/>
<dbReference type="NCBIfam" id="NF037995">
    <property type="entry name" value="TRAP_S1"/>
    <property type="match status" value="1"/>
</dbReference>
<dbReference type="PANTHER" id="PTHR33376">
    <property type="match status" value="1"/>
</dbReference>
<dbReference type="PIRSF" id="PIRSF039026">
    <property type="entry name" value="SiaP"/>
    <property type="match status" value="1"/>
</dbReference>
<evidence type="ECO:0000313" key="7">
    <source>
        <dbReference type="EMBL" id="SEM38159.1"/>
    </source>
</evidence>
<dbReference type="GO" id="GO:0031317">
    <property type="term" value="C:tripartite ATP-independent periplasmic transporter complex"/>
    <property type="evidence" value="ECO:0007669"/>
    <property type="project" value="InterPro"/>
</dbReference>
<dbReference type="Gene3D" id="3.40.190.10">
    <property type="entry name" value="Periplasmic binding protein-like II"/>
    <property type="match status" value="1"/>
</dbReference>
<sequence>MKKLTTTATMLSIAMTTGAMAEPEKFNMATPWPGGQIMKSANRFADRVKLFTNGEVEIEVHVGGQLGGALKVTETVRNGVAEAGHTWMGYDWGVDRTTVLFAGWAGSPKTDVFGAWLTEGGGAELQAQFRDEEFDVVSINCGLGSPEVGMVSNKKIQSIEDFKGLKLRTSGAWAEIAVGLGASTVTVPGGETFEALERGLIDALEWGSLGTNRNAGFHDIAKYSIFPGIHQPTVIYECLFNKDAWERIGERNQQMIAAAAEVEMYVNYTERGHEDAEAYQFLKENGHKFIVLDDEVLVEVARLSAEWADKVAADNPWFAKVLESQRAYEALWENSENYR</sequence>
<dbReference type="PANTHER" id="PTHR33376:SF5">
    <property type="entry name" value="EXTRACYTOPLASMIC SOLUTE RECEPTOR PROTEIN"/>
    <property type="match status" value="1"/>
</dbReference>
<feature type="binding site" evidence="5">
    <location>
        <position position="206"/>
    </location>
    <ligand>
        <name>Na(+)</name>
        <dbReference type="ChEBI" id="CHEBI:29101"/>
    </ligand>
</feature>
<dbReference type="Proteomes" id="UP000199582">
    <property type="component" value="Unassembled WGS sequence"/>
</dbReference>
<accession>A0A1H7XYX5</accession>
<protein>
    <submittedName>
        <fullName evidence="7">TRAP-type mannitol/chloroaromatic compound transport system, substrate-binding protein</fullName>
    </submittedName>
</protein>
<feature type="binding site" evidence="4">
    <location>
        <position position="168"/>
    </location>
    <ligand>
        <name>substrate</name>
    </ligand>
</feature>
<dbReference type="STRING" id="1287727.SAMN05443999_1257"/>
<dbReference type="Gene3D" id="3.40.190.170">
    <property type="entry name" value="Bacterial extracellular solute-binding protein, family 7"/>
    <property type="match status" value="1"/>
</dbReference>
<comment type="subcellular location">
    <subcellularLocation>
        <location evidence="1">Periplasm</location>
    </subcellularLocation>
</comment>
<dbReference type="OrthoDB" id="7239472at2"/>
<feature type="chain" id="PRO_5009299890" evidence="6">
    <location>
        <begin position="22"/>
        <end position="339"/>
    </location>
</feature>
<dbReference type="RefSeq" id="WP_093039368.1">
    <property type="nucleotide sequence ID" value="NZ_FOAG01000025.1"/>
</dbReference>
<dbReference type="GO" id="GO:0042597">
    <property type="term" value="C:periplasmic space"/>
    <property type="evidence" value="ECO:0007669"/>
    <property type="project" value="UniProtKB-SubCell"/>
</dbReference>
<evidence type="ECO:0000256" key="2">
    <source>
        <dbReference type="ARBA" id="ARBA00022729"/>
    </source>
</evidence>
<evidence type="ECO:0000313" key="8">
    <source>
        <dbReference type="Proteomes" id="UP000199582"/>
    </source>
</evidence>
<dbReference type="InterPro" id="IPR026289">
    <property type="entry name" value="SBP_TakP-like"/>
</dbReference>
<evidence type="ECO:0000256" key="5">
    <source>
        <dbReference type="PIRSR" id="PIRSR039026-2"/>
    </source>
</evidence>
<evidence type="ECO:0000256" key="3">
    <source>
        <dbReference type="ARBA" id="ARBA00022764"/>
    </source>
</evidence>
<dbReference type="InterPro" id="IPR038404">
    <property type="entry name" value="TRAP_DctP_sf"/>
</dbReference>
<dbReference type="InterPro" id="IPR018389">
    <property type="entry name" value="DctP_fam"/>
</dbReference>
<dbReference type="GO" id="GO:0055085">
    <property type="term" value="P:transmembrane transport"/>
    <property type="evidence" value="ECO:0007669"/>
    <property type="project" value="InterPro"/>
</dbReference>
<evidence type="ECO:0000256" key="1">
    <source>
        <dbReference type="ARBA" id="ARBA00004418"/>
    </source>
</evidence>
<keyword evidence="2 6" id="KW-0732">Signal</keyword>
<evidence type="ECO:0000256" key="6">
    <source>
        <dbReference type="SAM" id="SignalP"/>
    </source>
</evidence>
<feature type="signal peptide" evidence="6">
    <location>
        <begin position="1"/>
        <end position="21"/>
    </location>
</feature>
<dbReference type="AlphaFoldDB" id="A0A1H7XYX5"/>
<feature type="binding site" evidence="4">
    <location>
        <position position="147"/>
    </location>
    <ligand>
        <name>substrate</name>
    </ligand>
</feature>
<name>A0A1H7XYX5_9RHOB</name>
<keyword evidence="3" id="KW-0574">Periplasm</keyword>
<organism evidence="7 8">
    <name type="scientific">Roseovarius azorensis</name>
    <dbReference type="NCBI Taxonomy" id="1287727"/>
    <lineage>
        <taxon>Bacteria</taxon>
        <taxon>Pseudomonadati</taxon>
        <taxon>Pseudomonadota</taxon>
        <taxon>Alphaproteobacteria</taxon>
        <taxon>Rhodobacterales</taxon>
        <taxon>Roseobacteraceae</taxon>
        <taxon>Roseovarius</taxon>
    </lineage>
</organism>
<dbReference type="EMBL" id="FOAG01000025">
    <property type="protein sequence ID" value="SEM38159.1"/>
    <property type="molecule type" value="Genomic_DNA"/>
</dbReference>
<gene>
    <name evidence="7" type="ORF">SAMN05443999_1257</name>
</gene>
<feature type="binding site" evidence="5">
    <location>
        <position position="205"/>
    </location>
    <ligand>
        <name>substrate</name>
    </ligand>
</feature>
<evidence type="ECO:0000256" key="4">
    <source>
        <dbReference type="PIRSR" id="PIRSR039026-1"/>
    </source>
</evidence>
<keyword evidence="5" id="KW-0479">Metal-binding</keyword>